<reference evidence="1 2" key="1">
    <citation type="submission" date="2016-06" db="EMBL/GenBank/DDBJ databases">
        <title>The sequenced genome of the ice-adhering bacterium Marinomonas primoryensis, from Antarctica.</title>
        <authorList>
            <person name="Graham L."/>
            <person name="Vance T.D.R."/>
            <person name="Davies P.L."/>
        </authorList>
    </citation>
    <scope>NUCLEOTIDE SEQUENCE [LARGE SCALE GENOMIC DNA]</scope>
    <source>
        <strain evidence="1 2">AceL</strain>
    </source>
</reference>
<dbReference type="Pfam" id="PF14350">
    <property type="entry name" value="Beta_protein"/>
    <property type="match status" value="1"/>
</dbReference>
<dbReference type="OrthoDB" id="1492299at2"/>
<proteinExistence type="predicted"/>
<dbReference type="AlphaFoldDB" id="A0A2Z4PVX8"/>
<gene>
    <name evidence="1" type="ORF">A8139_17975</name>
</gene>
<dbReference type="Proteomes" id="UP000249898">
    <property type="component" value="Chromosome"/>
</dbReference>
<dbReference type="RefSeq" id="WP_112140277.1">
    <property type="nucleotide sequence ID" value="NZ_CP016181.1"/>
</dbReference>
<evidence type="ECO:0000313" key="1">
    <source>
        <dbReference type="EMBL" id="AWY01640.1"/>
    </source>
</evidence>
<name>A0A2Z4PVX8_9GAMM</name>
<organism evidence="1 2">
    <name type="scientific">Marinomonas primoryensis</name>
    <dbReference type="NCBI Taxonomy" id="178399"/>
    <lineage>
        <taxon>Bacteria</taxon>
        <taxon>Pseudomonadati</taxon>
        <taxon>Pseudomonadota</taxon>
        <taxon>Gammaproteobacteria</taxon>
        <taxon>Oceanospirillales</taxon>
        <taxon>Oceanospirillaceae</taxon>
        <taxon>Marinomonas</taxon>
    </lineage>
</organism>
<protein>
    <recommendedName>
        <fullName evidence="3">Beta protein</fullName>
    </recommendedName>
</protein>
<sequence length="390" mass="44090">MLPTYVPINRAKKGEFDAYKSLSNTVKRSIFPIFELPSMSKTMLDSNKYSSIEDPIGFYIQNKSHEIYEAINDKLIGIDIHSWAPNSTIETGEHILAYYSSCLEELGCKAIPVVGYDRWEDEEYSTVLKQLSKSNDRFIIRLDEDAFQDMLEEDYFIENFEDIISSLNLDSKKSAVILDLGDVSKSTTTIITLHEKISTALKLLNEYDFSFISVAGCSVTGDINGMVSKINSQGIVVRKELKAWKSVKSFSPNINLVFGDYGVVNPSLGDDIIAPYANGKIRYTTEDSYFVVRGYPKNTLEKGAQMHELSRRLIASEYYNLPSFSWGDNMIKLCATEGVVEGKKTPFKGSSTDWVAIDSCHHMTYVTNEVKEYERTLVSNKEGQVELLPW</sequence>
<dbReference type="EMBL" id="CP016181">
    <property type="protein sequence ID" value="AWY01640.1"/>
    <property type="molecule type" value="Genomic_DNA"/>
</dbReference>
<accession>A0A2Z4PVX8</accession>
<dbReference type="InterPro" id="IPR025683">
    <property type="entry name" value="Protein_beta"/>
</dbReference>
<evidence type="ECO:0000313" key="2">
    <source>
        <dbReference type="Proteomes" id="UP000249898"/>
    </source>
</evidence>
<evidence type="ECO:0008006" key="3">
    <source>
        <dbReference type="Google" id="ProtNLM"/>
    </source>
</evidence>